<reference evidence="1" key="1">
    <citation type="submission" date="2021-08" db="EMBL/GenBank/DDBJ databases">
        <title>The first chromosome-level gecko genome reveals the dynamic sex chromosomes of Neotropical dwarf geckos (Sphaerodactylidae: Sphaerodactylus).</title>
        <authorList>
            <person name="Pinto B.J."/>
            <person name="Keating S.E."/>
            <person name="Gamble T."/>
        </authorList>
    </citation>
    <scope>NUCLEOTIDE SEQUENCE</scope>
    <source>
        <strain evidence="1">TG3544</strain>
    </source>
</reference>
<accession>A0ACB8G5G4</accession>
<evidence type="ECO:0000313" key="2">
    <source>
        <dbReference type="Proteomes" id="UP000827872"/>
    </source>
</evidence>
<evidence type="ECO:0000313" key="1">
    <source>
        <dbReference type="EMBL" id="KAH8014293.1"/>
    </source>
</evidence>
<keyword evidence="2" id="KW-1185">Reference proteome</keyword>
<name>A0ACB8G5G4_9SAUR</name>
<sequence>MDATVTSTCIYIEESPSHTFTPLLSKAQRTLMVRNSLRVPSGGPSFRKAPIISKSSQLCFPAFQLKLKYLRISDHERKPGILSEAEHLFQYCAAKNNIFCQNEGIKKNKT</sequence>
<comment type="caution">
    <text evidence="1">The sequence shown here is derived from an EMBL/GenBank/DDBJ whole genome shotgun (WGS) entry which is preliminary data.</text>
</comment>
<protein>
    <submittedName>
        <fullName evidence="1">Uncharacterized protein</fullName>
    </submittedName>
</protein>
<organism evidence="1 2">
    <name type="scientific">Sphaerodactylus townsendi</name>
    <dbReference type="NCBI Taxonomy" id="933632"/>
    <lineage>
        <taxon>Eukaryota</taxon>
        <taxon>Metazoa</taxon>
        <taxon>Chordata</taxon>
        <taxon>Craniata</taxon>
        <taxon>Vertebrata</taxon>
        <taxon>Euteleostomi</taxon>
        <taxon>Lepidosauria</taxon>
        <taxon>Squamata</taxon>
        <taxon>Bifurcata</taxon>
        <taxon>Gekkota</taxon>
        <taxon>Sphaerodactylidae</taxon>
        <taxon>Sphaerodactylus</taxon>
    </lineage>
</organism>
<dbReference type="EMBL" id="CM037615">
    <property type="protein sequence ID" value="KAH8014293.1"/>
    <property type="molecule type" value="Genomic_DNA"/>
</dbReference>
<gene>
    <name evidence="1" type="ORF">K3G42_028103</name>
</gene>
<proteinExistence type="predicted"/>
<dbReference type="Proteomes" id="UP000827872">
    <property type="component" value="Linkage Group LG02"/>
</dbReference>